<dbReference type="RefSeq" id="WP_205872158.1">
    <property type="nucleotide sequence ID" value="NZ_CP070872.1"/>
</dbReference>
<feature type="transmembrane region" description="Helical" evidence="1">
    <location>
        <begin position="6"/>
        <end position="36"/>
    </location>
</feature>
<name>A0AA45KGW1_9LACT</name>
<keyword evidence="1" id="KW-0472">Membrane</keyword>
<evidence type="ECO:0000256" key="1">
    <source>
        <dbReference type="SAM" id="Phobius"/>
    </source>
</evidence>
<dbReference type="KEGG" id="lti:JW886_01860"/>
<gene>
    <name evidence="2" type="ORF">JW886_01860</name>
</gene>
<evidence type="ECO:0000313" key="2">
    <source>
        <dbReference type="EMBL" id="QSE77034.1"/>
    </source>
</evidence>
<dbReference type="AlphaFoldDB" id="A0AA45KGW1"/>
<proteinExistence type="predicted"/>
<keyword evidence="3" id="KW-1185">Reference proteome</keyword>
<evidence type="ECO:0000313" key="3">
    <source>
        <dbReference type="Proteomes" id="UP000663608"/>
    </source>
</evidence>
<accession>A0AA45KGW1</accession>
<organism evidence="2 3">
    <name type="scientific">Lactococcus taiwanensis</name>
    <dbReference type="NCBI Taxonomy" id="1151742"/>
    <lineage>
        <taxon>Bacteria</taxon>
        <taxon>Bacillati</taxon>
        <taxon>Bacillota</taxon>
        <taxon>Bacilli</taxon>
        <taxon>Lactobacillales</taxon>
        <taxon>Streptococcaceae</taxon>
        <taxon>Lactococcus</taxon>
    </lineage>
</organism>
<keyword evidence="1" id="KW-1133">Transmembrane helix</keyword>
<dbReference type="Proteomes" id="UP000663608">
    <property type="component" value="Chromosome"/>
</dbReference>
<protein>
    <submittedName>
        <fullName evidence="2">Uncharacterized protein</fullName>
    </submittedName>
</protein>
<keyword evidence="1" id="KW-0812">Transmembrane</keyword>
<sequence length="64" mass="7300">MSTWGIAFISLGFLLIAYRNWTGLLFVLIGGVMILVARNQKKKAEKIAQEQLQAHKNIEIKTRK</sequence>
<dbReference type="EMBL" id="CP070872">
    <property type="protein sequence ID" value="QSE77034.1"/>
    <property type="molecule type" value="Genomic_DNA"/>
</dbReference>
<reference evidence="2 3" key="1">
    <citation type="submission" date="2021-02" db="EMBL/GenBank/DDBJ databases">
        <title>Complete genome sequence of Lactococcus lactis strain K_LL004.</title>
        <authorList>
            <person name="Kim H.B."/>
        </authorList>
    </citation>
    <scope>NUCLEOTIDE SEQUENCE [LARGE SCALE GENOMIC DNA]</scope>
    <source>
        <strain evidence="2 3">K_LL004</strain>
    </source>
</reference>